<gene>
    <name evidence="2" type="ORF">MIMGU_mgv1a020117mg</name>
</gene>
<dbReference type="AlphaFoldDB" id="A0A022QV17"/>
<accession>A0A022QV17</accession>
<dbReference type="PANTHER" id="PTHR31672:SF13">
    <property type="entry name" value="F-BOX PROTEIN CPR30-LIKE"/>
    <property type="match status" value="1"/>
</dbReference>
<dbReference type="SMART" id="SM00256">
    <property type="entry name" value="FBOX"/>
    <property type="match status" value="1"/>
</dbReference>
<sequence>MGQSQSKMEGESSEVHEFPEEIIEEILKRLPVKPLVRFRCVSKSWLSIISSPVFIKLHLDTSLKNNTTHSHTRLICVSADPQNHFRIFPLRHLMDEEETETETEPITSVSYNAGYPDVPMRIVGSCRGMVCVALNEEKFYLWNPSIRRQILLPPLNICPEFDFYMKDGFGYEEFTDDYKVVAILFCNSRAGPFKVKIFSLRANAWKRIEDFKYGNPLDNSGVCLNGKLHWLVDEDSYPGIVSLDLLTEEYARVGPPYNASDNSCAIVEYDEPCLTLGLFNGSLCMLSDDHRTNMDLWVMKDYGVVDSWDRVVRVSHLGNPGFYPHVLRVIALDEDRILFLYGCVVVVYSLKNCSYWYPPTDSVAAVQHADVFVESLISPCDYEANRM</sequence>
<dbReference type="InterPro" id="IPR036047">
    <property type="entry name" value="F-box-like_dom_sf"/>
</dbReference>
<proteinExistence type="predicted"/>
<dbReference type="Pfam" id="PF07734">
    <property type="entry name" value="FBA_1"/>
    <property type="match status" value="1"/>
</dbReference>
<dbReference type="InterPro" id="IPR006527">
    <property type="entry name" value="F-box-assoc_dom_typ1"/>
</dbReference>
<dbReference type="eggNOG" id="ENOG502QUVH">
    <property type="taxonomic scope" value="Eukaryota"/>
</dbReference>
<dbReference type="InterPro" id="IPR017451">
    <property type="entry name" value="F-box-assoc_interact_dom"/>
</dbReference>
<reference evidence="2 3" key="1">
    <citation type="journal article" date="2013" name="Proc. Natl. Acad. Sci. U.S.A.">
        <title>Fine-scale variation in meiotic recombination in Mimulus inferred from population shotgun sequencing.</title>
        <authorList>
            <person name="Hellsten U."/>
            <person name="Wright K.M."/>
            <person name="Jenkins J."/>
            <person name="Shu S."/>
            <person name="Yuan Y."/>
            <person name="Wessler S.R."/>
            <person name="Schmutz J."/>
            <person name="Willis J.H."/>
            <person name="Rokhsar D.S."/>
        </authorList>
    </citation>
    <scope>NUCLEOTIDE SEQUENCE [LARGE SCALE GENOMIC DNA]</scope>
    <source>
        <strain evidence="3">cv. DUN x IM62</strain>
    </source>
</reference>
<feature type="domain" description="F-box" evidence="1">
    <location>
        <begin position="12"/>
        <end position="57"/>
    </location>
</feature>
<dbReference type="InterPro" id="IPR050796">
    <property type="entry name" value="SCF_F-box_component"/>
</dbReference>
<dbReference type="NCBIfam" id="TIGR01640">
    <property type="entry name" value="F_box_assoc_1"/>
    <property type="match status" value="1"/>
</dbReference>
<organism evidence="2 3">
    <name type="scientific">Erythranthe guttata</name>
    <name type="common">Yellow monkey flower</name>
    <name type="synonym">Mimulus guttatus</name>
    <dbReference type="NCBI Taxonomy" id="4155"/>
    <lineage>
        <taxon>Eukaryota</taxon>
        <taxon>Viridiplantae</taxon>
        <taxon>Streptophyta</taxon>
        <taxon>Embryophyta</taxon>
        <taxon>Tracheophyta</taxon>
        <taxon>Spermatophyta</taxon>
        <taxon>Magnoliopsida</taxon>
        <taxon>eudicotyledons</taxon>
        <taxon>Gunneridae</taxon>
        <taxon>Pentapetalae</taxon>
        <taxon>asterids</taxon>
        <taxon>lamiids</taxon>
        <taxon>Lamiales</taxon>
        <taxon>Phrymaceae</taxon>
        <taxon>Erythranthe</taxon>
    </lineage>
</organism>
<dbReference type="STRING" id="4155.A0A022QV17"/>
<evidence type="ECO:0000259" key="1">
    <source>
        <dbReference type="PROSITE" id="PS50181"/>
    </source>
</evidence>
<evidence type="ECO:0000313" key="3">
    <source>
        <dbReference type="Proteomes" id="UP000030748"/>
    </source>
</evidence>
<dbReference type="EMBL" id="KI630900">
    <property type="protein sequence ID" value="EYU31751.1"/>
    <property type="molecule type" value="Genomic_DNA"/>
</dbReference>
<dbReference type="Gene3D" id="1.20.1280.50">
    <property type="match status" value="1"/>
</dbReference>
<name>A0A022QV17_ERYGU</name>
<keyword evidence="3" id="KW-1185">Reference proteome</keyword>
<evidence type="ECO:0000313" key="2">
    <source>
        <dbReference type="EMBL" id="EYU31751.1"/>
    </source>
</evidence>
<dbReference type="KEGG" id="egt:105964223"/>
<dbReference type="OMA" id="SHTRLIC"/>
<dbReference type="Pfam" id="PF00646">
    <property type="entry name" value="F-box"/>
    <property type="match status" value="1"/>
</dbReference>
<dbReference type="OrthoDB" id="591557at2759"/>
<dbReference type="PROSITE" id="PS50181">
    <property type="entry name" value="FBOX"/>
    <property type="match status" value="1"/>
</dbReference>
<protein>
    <recommendedName>
        <fullName evidence="1">F-box domain-containing protein</fullName>
    </recommendedName>
</protein>
<dbReference type="SUPFAM" id="SSF81383">
    <property type="entry name" value="F-box domain"/>
    <property type="match status" value="1"/>
</dbReference>
<dbReference type="PANTHER" id="PTHR31672">
    <property type="entry name" value="BNACNNG10540D PROTEIN"/>
    <property type="match status" value="1"/>
</dbReference>
<dbReference type="InterPro" id="IPR001810">
    <property type="entry name" value="F-box_dom"/>
</dbReference>
<dbReference type="Proteomes" id="UP000030748">
    <property type="component" value="Unassembled WGS sequence"/>
</dbReference>